<keyword evidence="9" id="KW-1185">Reference proteome</keyword>
<keyword evidence="6" id="KW-0333">Golgi apparatus</keyword>
<reference evidence="9" key="1">
    <citation type="journal article" date="2005" name="Nature">
        <title>The map-based sequence of the rice genome.</title>
        <authorList>
            <consortium name="International rice genome sequencing project (IRGSP)"/>
            <person name="Matsumoto T."/>
            <person name="Wu J."/>
            <person name="Kanamori H."/>
            <person name="Katayose Y."/>
            <person name="Fujisawa M."/>
            <person name="Namiki N."/>
            <person name="Mizuno H."/>
            <person name="Yamamoto K."/>
            <person name="Antonio B.A."/>
            <person name="Baba T."/>
            <person name="Sakata K."/>
            <person name="Nagamura Y."/>
            <person name="Aoki H."/>
            <person name="Arikawa K."/>
            <person name="Arita K."/>
            <person name="Bito T."/>
            <person name="Chiden Y."/>
            <person name="Fujitsuka N."/>
            <person name="Fukunaka R."/>
            <person name="Hamada M."/>
            <person name="Harada C."/>
            <person name="Hayashi A."/>
            <person name="Hijishita S."/>
            <person name="Honda M."/>
            <person name="Hosokawa S."/>
            <person name="Ichikawa Y."/>
            <person name="Idonuma A."/>
            <person name="Iijima M."/>
            <person name="Ikeda M."/>
            <person name="Ikeno M."/>
            <person name="Ito K."/>
            <person name="Ito S."/>
            <person name="Ito T."/>
            <person name="Ito Y."/>
            <person name="Ito Y."/>
            <person name="Iwabuchi A."/>
            <person name="Kamiya K."/>
            <person name="Karasawa W."/>
            <person name="Kurita K."/>
            <person name="Katagiri S."/>
            <person name="Kikuta A."/>
            <person name="Kobayashi H."/>
            <person name="Kobayashi N."/>
            <person name="Machita K."/>
            <person name="Maehara T."/>
            <person name="Masukawa M."/>
            <person name="Mizubayashi T."/>
            <person name="Mukai Y."/>
            <person name="Nagasaki H."/>
            <person name="Nagata Y."/>
            <person name="Naito S."/>
            <person name="Nakashima M."/>
            <person name="Nakama Y."/>
            <person name="Nakamichi Y."/>
            <person name="Nakamura M."/>
            <person name="Meguro A."/>
            <person name="Negishi M."/>
            <person name="Ohta I."/>
            <person name="Ohta T."/>
            <person name="Okamoto M."/>
            <person name="Ono N."/>
            <person name="Saji S."/>
            <person name="Sakaguchi M."/>
            <person name="Sakai K."/>
            <person name="Shibata M."/>
            <person name="Shimokawa T."/>
            <person name="Song J."/>
            <person name="Takazaki Y."/>
            <person name="Terasawa K."/>
            <person name="Tsugane M."/>
            <person name="Tsuji K."/>
            <person name="Ueda S."/>
            <person name="Waki K."/>
            <person name="Yamagata H."/>
            <person name="Yamamoto M."/>
            <person name="Yamamoto S."/>
            <person name="Yamane H."/>
            <person name="Yoshiki S."/>
            <person name="Yoshihara R."/>
            <person name="Yukawa K."/>
            <person name="Zhong H."/>
            <person name="Yano M."/>
            <person name="Yuan Q."/>
            <person name="Ouyang S."/>
            <person name="Liu J."/>
            <person name="Jones K.M."/>
            <person name="Gansberger K."/>
            <person name="Moffat K."/>
            <person name="Hill J."/>
            <person name="Bera J."/>
            <person name="Fadrosh D."/>
            <person name="Jin S."/>
            <person name="Johri S."/>
            <person name="Kim M."/>
            <person name="Overton L."/>
            <person name="Reardon M."/>
            <person name="Tsitrin T."/>
            <person name="Vuong H."/>
            <person name="Weaver B."/>
            <person name="Ciecko A."/>
            <person name="Tallon L."/>
            <person name="Jackson J."/>
            <person name="Pai G."/>
            <person name="Aken S.V."/>
            <person name="Utterback T."/>
            <person name="Reidmuller S."/>
            <person name="Feldblyum T."/>
            <person name="Hsiao J."/>
            <person name="Zismann V."/>
            <person name="Iobst S."/>
            <person name="de Vazeille A.R."/>
            <person name="Buell C.R."/>
            <person name="Ying K."/>
            <person name="Li Y."/>
            <person name="Lu T."/>
            <person name="Huang Y."/>
            <person name="Zhao Q."/>
            <person name="Feng Q."/>
            <person name="Zhang L."/>
            <person name="Zhu J."/>
            <person name="Weng Q."/>
            <person name="Mu J."/>
            <person name="Lu Y."/>
            <person name="Fan D."/>
            <person name="Liu Y."/>
            <person name="Guan J."/>
            <person name="Zhang Y."/>
            <person name="Yu S."/>
            <person name="Liu X."/>
            <person name="Zhang Y."/>
            <person name="Hong G."/>
            <person name="Han B."/>
            <person name="Choisne N."/>
            <person name="Demange N."/>
            <person name="Orjeda G."/>
            <person name="Samain S."/>
            <person name="Cattolico L."/>
            <person name="Pelletier E."/>
            <person name="Couloux A."/>
            <person name="Segurens B."/>
            <person name="Wincker P."/>
            <person name="D'Hont A."/>
            <person name="Scarpelli C."/>
            <person name="Weissenbach J."/>
            <person name="Salanoubat M."/>
            <person name="Quetier F."/>
            <person name="Yu Y."/>
            <person name="Kim H.R."/>
            <person name="Rambo T."/>
            <person name="Currie J."/>
            <person name="Collura K."/>
            <person name="Luo M."/>
            <person name="Yang T."/>
            <person name="Ammiraju J.S.S."/>
            <person name="Engler F."/>
            <person name="Soderlund C."/>
            <person name="Wing R.A."/>
            <person name="Palmer L.E."/>
            <person name="de la Bastide M."/>
            <person name="Spiegel L."/>
            <person name="Nascimento L."/>
            <person name="Zutavern T."/>
            <person name="O'Shaughnessy A."/>
            <person name="Dike S."/>
            <person name="Dedhia N."/>
            <person name="Preston R."/>
            <person name="Balija V."/>
            <person name="McCombie W.R."/>
            <person name="Chow T."/>
            <person name="Chen H."/>
            <person name="Chung M."/>
            <person name="Chen C."/>
            <person name="Shaw J."/>
            <person name="Wu H."/>
            <person name="Hsiao K."/>
            <person name="Chao Y."/>
            <person name="Chu M."/>
            <person name="Cheng C."/>
            <person name="Hour A."/>
            <person name="Lee P."/>
            <person name="Lin S."/>
            <person name="Lin Y."/>
            <person name="Liou J."/>
            <person name="Liu S."/>
            <person name="Hsing Y."/>
            <person name="Raghuvanshi S."/>
            <person name="Mohanty A."/>
            <person name="Bharti A.K."/>
            <person name="Gaur A."/>
            <person name="Gupta V."/>
            <person name="Kumar D."/>
            <person name="Ravi V."/>
            <person name="Vij S."/>
            <person name="Kapur A."/>
            <person name="Khurana P."/>
            <person name="Khurana P."/>
            <person name="Khurana J.P."/>
            <person name="Tyagi A.K."/>
            <person name="Gaikwad K."/>
            <person name="Singh A."/>
            <person name="Dalal V."/>
            <person name="Srivastava S."/>
            <person name="Dixit A."/>
            <person name="Pal A.K."/>
            <person name="Ghazi I.A."/>
            <person name="Yadav M."/>
            <person name="Pandit A."/>
            <person name="Bhargava A."/>
            <person name="Sureshbabu K."/>
            <person name="Batra K."/>
            <person name="Sharma T.R."/>
            <person name="Mohapatra T."/>
            <person name="Singh N.K."/>
            <person name="Messing J."/>
            <person name="Nelson A.B."/>
            <person name="Fuks G."/>
            <person name="Kavchok S."/>
            <person name="Keizer G."/>
            <person name="Linton E."/>
            <person name="Llaca V."/>
            <person name="Song R."/>
            <person name="Tanyolac B."/>
            <person name="Young S."/>
            <person name="Ho-Il K."/>
            <person name="Hahn J.H."/>
            <person name="Sangsakoo G."/>
            <person name="Vanavichit A."/>
            <person name="de Mattos Luiz.A.T."/>
            <person name="Zimmer P.D."/>
            <person name="Malone G."/>
            <person name="Dellagostin O."/>
            <person name="de Oliveira A.C."/>
            <person name="Bevan M."/>
            <person name="Bancroft I."/>
            <person name="Minx P."/>
            <person name="Cordum H."/>
            <person name="Wilson R."/>
            <person name="Cheng Z."/>
            <person name="Jin W."/>
            <person name="Jiang J."/>
            <person name="Leong S.A."/>
            <person name="Iwama H."/>
            <person name="Gojobori T."/>
            <person name="Itoh T."/>
            <person name="Niimura Y."/>
            <person name="Fujii Y."/>
            <person name="Habara T."/>
            <person name="Sakai H."/>
            <person name="Sato Y."/>
            <person name="Wilson G."/>
            <person name="Kumar K."/>
            <person name="McCouch S."/>
            <person name="Juretic N."/>
            <person name="Hoen D."/>
            <person name="Wright S."/>
            <person name="Bruskiewich R."/>
            <person name="Bureau T."/>
            <person name="Miyao A."/>
            <person name="Hirochika H."/>
            <person name="Nishikawa T."/>
            <person name="Kadowaki K."/>
            <person name="Sugiura M."/>
            <person name="Burr B."/>
            <person name="Sasaki T."/>
        </authorList>
    </citation>
    <scope>NUCLEOTIDE SEQUENCE [LARGE SCALE GENOMIC DNA]</scope>
    <source>
        <strain evidence="9">cv. Nipponbare</strain>
    </source>
</reference>
<proteinExistence type="predicted"/>
<evidence type="ECO:0000256" key="7">
    <source>
        <dbReference type="ARBA" id="ARBA00023136"/>
    </source>
</evidence>
<evidence type="ECO:0000256" key="3">
    <source>
        <dbReference type="ARBA" id="ARBA00022679"/>
    </source>
</evidence>
<evidence type="ECO:0000313" key="8">
    <source>
        <dbReference type="EMBL" id="BAT05583.1"/>
    </source>
</evidence>
<evidence type="ECO:0000256" key="1">
    <source>
        <dbReference type="ARBA" id="ARBA00004394"/>
    </source>
</evidence>
<name>A0A0P0XGC5_ORYSJ</name>
<dbReference type="GO" id="GO:0016757">
    <property type="term" value="F:glycosyltransferase activity"/>
    <property type="evidence" value="ECO:0007669"/>
    <property type="project" value="UniProtKB-KW"/>
</dbReference>
<evidence type="ECO:0000313" key="9">
    <source>
        <dbReference type="Proteomes" id="UP000059680"/>
    </source>
</evidence>
<dbReference type="GO" id="GO:0000139">
    <property type="term" value="C:Golgi membrane"/>
    <property type="evidence" value="ECO:0007669"/>
    <property type="project" value="UniProtKB-SubCell"/>
</dbReference>
<reference evidence="8 9" key="2">
    <citation type="journal article" date="2013" name="Plant Cell Physiol.">
        <title>Rice Annotation Project Database (RAP-DB): an integrative and interactive database for rice genomics.</title>
        <authorList>
            <person name="Sakai H."/>
            <person name="Lee S.S."/>
            <person name="Tanaka T."/>
            <person name="Numa H."/>
            <person name="Kim J."/>
            <person name="Kawahara Y."/>
            <person name="Wakimoto H."/>
            <person name="Yang C.C."/>
            <person name="Iwamoto M."/>
            <person name="Abe T."/>
            <person name="Yamada Y."/>
            <person name="Muto A."/>
            <person name="Inokuchi H."/>
            <person name="Ikemura T."/>
            <person name="Matsumoto T."/>
            <person name="Sasaki T."/>
            <person name="Itoh T."/>
        </authorList>
    </citation>
    <scope>NUCLEOTIDE SEQUENCE [LARGE SCALE GENOMIC DNA]</scope>
    <source>
        <strain evidence="9">cv. Nipponbare</strain>
    </source>
</reference>
<organism evidence="8 9">
    <name type="scientific">Oryza sativa subsp. japonica</name>
    <name type="common">Rice</name>
    <dbReference type="NCBI Taxonomy" id="39947"/>
    <lineage>
        <taxon>Eukaryota</taxon>
        <taxon>Viridiplantae</taxon>
        <taxon>Streptophyta</taxon>
        <taxon>Embryophyta</taxon>
        <taxon>Tracheophyta</taxon>
        <taxon>Spermatophyta</taxon>
        <taxon>Magnoliopsida</taxon>
        <taxon>Liliopsida</taxon>
        <taxon>Poales</taxon>
        <taxon>Poaceae</taxon>
        <taxon>BOP clade</taxon>
        <taxon>Oryzoideae</taxon>
        <taxon>Oryzeae</taxon>
        <taxon>Oryzinae</taxon>
        <taxon>Oryza</taxon>
        <taxon>Oryza sativa</taxon>
    </lineage>
</organism>
<accession>A0A0P0XGC5</accession>
<dbReference type="PANTHER" id="PTHR32044">
    <property type="entry name" value="GLUCOMANNAN 4-BETA-MANNOSYLTRANSFERASE 9"/>
    <property type="match status" value="1"/>
</dbReference>
<keyword evidence="3" id="KW-0808">Transferase</keyword>
<dbReference type="Gramene" id="Os08t0434500-00">
    <property type="protein sequence ID" value="Os08t0434500-00"/>
    <property type="gene ID" value="Os08g0434500"/>
</dbReference>
<gene>
    <name evidence="8" type="ordered locus">Os08g0434500</name>
    <name evidence="8" type="ORF">OSNPB_080434500</name>
</gene>
<keyword evidence="5" id="KW-1133">Transmembrane helix</keyword>
<reference evidence="8 9" key="3">
    <citation type="journal article" date="2013" name="Rice">
        <title>Improvement of the Oryza sativa Nipponbare reference genome using next generation sequence and optical map data.</title>
        <authorList>
            <person name="Kawahara Y."/>
            <person name="de la Bastide M."/>
            <person name="Hamilton J.P."/>
            <person name="Kanamori H."/>
            <person name="McCombie W.R."/>
            <person name="Ouyang S."/>
            <person name="Schwartz D.C."/>
            <person name="Tanaka T."/>
            <person name="Wu J."/>
            <person name="Zhou S."/>
            <person name="Childs K.L."/>
            <person name="Davidson R.M."/>
            <person name="Lin H."/>
            <person name="Quesada-Ocampo L."/>
            <person name="Vaillancourt B."/>
            <person name="Sakai H."/>
            <person name="Lee S.S."/>
            <person name="Kim J."/>
            <person name="Numa H."/>
            <person name="Itoh T."/>
            <person name="Buell C.R."/>
            <person name="Matsumoto T."/>
        </authorList>
    </citation>
    <scope>NUCLEOTIDE SEQUENCE [LARGE SCALE GENOMIC DNA]</scope>
    <source>
        <strain evidence="9">cv. Nipponbare</strain>
    </source>
</reference>
<evidence type="ECO:0000256" key="6">
    <source>
        <dbReference type="ARBA" id="ARBA00023034"/>
    </source>
</evidence>
<dbReference type="EMBL" id="AP014964">
    <property type="protein sequence ID" value="BAT05583.1"/>
    <property type="molecule type" value="Genomic_DNA"/>
</dbReference>
<keyword evidence="7" id="KW-0472">Membrane</keyword>
<evidence type="ECO:0000256" key="2">
    <source>
        <dbReference type="ARBA" id="ARBA00022676"/>
    </source>
</evidence>
<evidence type="ECO:0000256" key="5">
    <source>
        <dbReference type="ARBA" id="ARBA00022989"/>
    </source>
</evidence>
<dbReference type="PANTHER" id="PTHR32044:SF58">
    <property type="entry name" value="GLUCOMANNAN 4-BETA-MANNOSYLTRANSFERASE 11-RELATED"/>
    <property type="match status" value="1"/>
</dbReference>
<dbReference type="AlphaFoldDB" id="A0A0P0XGC5"/>
<sequence>MSSSGGGGVAEEVARLWGELPVRVVWAAVAAQWAAAAAAARAAVVVPAVRALVAVSLAMTVYKLSIGAACSLDWPSDRVVIQVLDDSTDLVVKFLTSVAAGNSLSLSLLFARFYPLSLLVSPCATLALAGC</sequence>
<evidence type="ECO:0000256" key="4">
    <source>
        <dbReference type="ARBA" id="ARBA00022692"/>
    </source>
</evidence>
<dbReference type="Proteomes" id="UP000059680">
    <property type="component" value="Chromosome 8"/>
</dbReference>
<keyword evidence="2" id="KW-0328">Glycosyltransferase</keyword>
<comment type="subcellular location">
    <subcellularLocation>
        <location evidence="1">Golgi apparatus membrane</location>
    </subcellularLocation>
</comment>
<protein>
    <submittedName>
        <fullName evidence="8">Os08g0434500 protein</fullName>
    </submittedName>
</protein>
<keyword evidence="4" id="KW-0812">Transmembrane</keyword>